<dbReference type="RefSeq" id="WP_394477471.1">
    <property type="nucleotide sequence ID" value="NZ_JBIGHV010000002.1"/>
</dbReference>
<dbReference type="InterPro" id="IPR012893">
    <property type="entry name" value="HipA-like_C"/>
</dbReference>
<dbReference type="PANTHER" id="PTHR37419:SF8">
    <property type="entry name" value="TOXIN YJJJ"/>
    <property type="match status" value="1"/>
</dbReference>
<dbReference type="InterPro" id="IPR052028">
    <property type="entry name" value="HipA_Ser/Thr_kinase"/>
</dbReference>
<accession>A0ABW7EZH1</accession>
<protein>
    <submittedName>
        <fullName evidence="5">Type II toxin-antitoxin system HipA family toxin</fullName>
    </submittedName>
</protein>
<evidence type="ECO:0000313" key="5">
    <source>
        <dbReference type="EMBL" id="MFG6429767.1"/>
    </source>
</evidence>
<feature type="domain" description="HipA-like C-terminal" evidence="4">
    <location>
        <begin position="166"/>
        <end position="378"/>
    </location>
</feature>
<reference evidence="5 6" key="1">
    <citation type="submission" date="2024-08" db="EMBL/GenBank/DDBJ databases">
        <authorList>
            <person name="Lu H."/>
        </authorList>
    </citation>
    <scope>NUCLEOTIDE SEQUENCE [LARGE SCALE GENOMIC DNA]</scope>
    <source>
        <strain evidence="5 6">LYH14W</strain>
    </source>
</reference>
<dbReference type="Proteomes" id="UP001606210">
    <property type="component" value="Unassembled WGS sequence"/>
</dbReference>
<name>A0ABW7EZH1_9BURK</name>
<sequence length="417" mass="45234">MTLAYTPTPTLFLWWLGQPQRPVLVGTLAVVQASKGVSLRYAASWQQHGFALSEDLPLRDHEWLPAERETAAGAVDDARPDRWGERVIRFLDKPPRLALLDYLFFAGDQRFGALGVSTSADRYQPRPFGPLPQLGELAAIDVLVRQVQAGEPVAPELQRLIAPGATMGGARPKALIELDGQPWVLKFAEVGEVLDAPLVEHATMTLAAQAGITVAQTRALPLPGGRHALAVRRFDRAPGGARVHALSAHVALRAAGESMGYPELAQLLRRRGVVESGRSAADRRELFRRMVFNILIDNTDDHEKNHVLLMTDAGDYALSPAFDVLPSGQALGYQQMRVGRDMADSTLANALSEVAAFGLTQGQAMQELRHVAEVVAGWQAHFLAVGVSAADVASLALQIDREALRAQRLHHVGPSSR</sequence>
<keyword evidence="6" id="KW-1185">Reference proteome</keyword>
<proteinExistence type="inferred from homology"/>
<comment type="caution">
    <text evidence="5">The sequence shown here is derived from an EMBL/GenBank/DDBJ whole genome shotgun (WGS) entry which is preliminary data.</text>
</comment>
<dbReference type="EMBL" id="JBIGHV010000002">
    <property type="protein sequence ID" value="MFG6429767.1"/>
    <property type="molecule type" value="Genomic_DNA"/>
</dbReference>
<evidence type="ECO:0000256" key="2">
    <source>
        <dbReference type="ARBA" id="ARBA00022679"/>
    </source>
</evidence>
<keyword evidence="2" id="KW-0808">Transferase</keyword>
<evidence type="ECO:0000259" key="4">
    <source>
        <dbReference type="Pfam" id="PF07804"/>
    </source>
</evidence>
<keyword evidence="3" id="KW-0418">Kinase</keyword>
<dbReference type="Gene3D" id="1.10.1070.20">
    <property type="match status" value="1"/>
</dbReference>
<organism evidence="5 6">
    <name type="scientific">Pelomonas parva</name>
    <dbReference type="NCBI Taxonomy" id="3299032"/>
    <lineage>
        <taxon>Bacteria</taxon>
        <taxon>Pseudomonadati</taxon>
        <taxon>Pseudomonadota</taxon>
        <taxon>Betaproteobacteria</taxon>
        <taxon>Burkholderiales</taxon>
        <taxon>Sphaerotilaceae</taxon>
        <taxon>Roseateles</taxon>
    </lineage>
</organism>
<evidence type="ECO:0000313" key="6">
    <source>
        <dbReference type="Proteomes" id="UP001606210"/>
    </source>
</evidence>
<dbReference type="PANTHER" id="PTHR37419">
    <property type="entry name" value="SERINE/THREONINE-PROTEIN KINASE TOXIN HIPA"/>
    <property type="match status" value="1"/>
</dbReference>
<evidence type="ECO:0000256" key="3">
    <source>
        <dbReference type="ARBA" id="ARBA00022777"/>
    </source>
</evidence>
<gene>
    <name evidence="5" type="ORF">ACG00Y_07585</name>
</gene>
<evidence type="ECO:0000256" key="1">
    <source>
        <dbReference type="ARBA" id="ARBA00010164"/>
    </source>
</evidence>
<dbReference type="Pfam" id="PF07804">
    <property type="entry name" value="HipA_C"/>
    <property type="match status" value="1"/>
</dbReference>
<comment type="similarity">
    <text evidence="1">Belongs to the HipA Ser/Thr kinase family.</text>
</comment>